<dbReference type="InterPro" id="IPR054828">
    <property type="entry name" value="Vit_B12_bind_prot"/>
</dbReference>
<dbReference type="PROSITE" id="PS50983">
    <property type="entry name" value="FE_B12_PBP"/>
    <property type="match status" value="1"/>
</dbReference>
<dbReference type="NCBIfam" id="NF038402">
    <property type="entry name" value="TroA_like"/>
    <property type="match status" value="1"/>
</dbReference>
<comment type="caution">
    <text evidence="3">The sequence shown here is derived from an EMBL/GenBank/DDBJ whole genome shotgun (WGS) entry which is preliminary data.</text>
</comment>
<organism evidence="3 4">
    <name type="scientific">Spongiivirga citrea</name>
    <dbReference type="NCBI Taxonomy" id="1481457"/>
    <lineage>
        <taxon>Bacteria</taxon>
        <taxon>Pseudomonadati</taxon>
        <taxon>Bacteroidota</taxon>
        <taxon>Flavobacteriia</taxon>
        <taxon>Flavobacteriales</taxon>
        <taxon>Flavobacteriaceae</taxon>
        <taxon>Spongiivirga</taxon>
    </lineage>
</organism>
<evidence type="ECO:0000256" key="1">
    <source>
        <dbReference type="ARBA" id="ARBA00022729"/>
    </source>
</evidence>
<gene>
    <name evidence="3" type="ORF">GWK10_01000</name>
</gene>
<accession>A0A6M0CD84</accession>
<evidence type="ECO:0000259" key="2">
    <source>
        <dbReference type="PROSITE" id="PS50983"/>
    </source>
</evidence>
<protein>
    <submittedName>
        <fullName evidence="3">ABC transporter substrate-binding protein</fullName>
    </submittedName>
</protein>
<dbReference type="InterPro" id="IPR050902">
    <property type="entry name" value="ABC_Transporter_SBP"/>
</dbReference>
<dbReference type="SUPFAM" id="SSF53807">
    <property type="entry name" value="Helical backbone' metal receptor"/>
    <property type="match status" value="1"/>
</dbReference>
<dbReference type="PANTHER" id="PTHR30535:SF35">
    <property type="entry name" value="PERIPLASMIC BINDING PROTEIN"/>
    <property type="match status" value="1"/>
</dbReference>
<dbReference type="Proteomes" id="UP000474296">
    <property type="component" value="Unassembled WGS sequence"/>
</dbReference>
<dbReference type="InterPro" id="IPR002491">
    <property type="entry name" value="ABC_transptr_periplasmic_BD"/>
</dbReference>
<dbReference type="Gene3D" id="3.40.50.1980">
    <property type="entry name" value="Nitrogenase molybdenum iron protein domain"/>
    <property type="match status" value="2"/>
</dbReference>
<dbReference type="EMBL" id="JAABOQ010000001">
    <property type="protein sequence ID" value="NER15766.1"/>
    <property type="molecule type" value="Genomic_DNA"/>
</dbReference>
<dbReference type="PANTHER" id="PTHR30535">
    <property type="entry name" value="VITAMIN B12-BINDING PROTEIN"/>
    <property type="match status" value="1"/>
</dbReference>
<proteinExistence type="predicted"/>
<name>A0A6M0CD84_9FLAO</name>
<keyword evidence="1" id="KW-0732">Signal</keyword>
<dbReference type="Pfam" id="PF01497">
    <property type="entry name" value="Peripla_BP_2"/>
    <property type="match status" value="1"/>
</dbReference>
<keyword evidence="4" id="KW-1185">Reference proteome</keyword>
<reference evidence="3 4" key="1">
    <citation type="submission" date="2020-01" db="EMBL/GenBank/DDBJ databases">
        <title>Spongiivirga citrea KCTC 32990T.</title>
        <authorList>
            <person name="Wang G."/>
        </authorList>
    </citation>
    <scope>NUCLEOTIDE SEQUENCE [LARGE SCALE GENOMIC DNA]</scope>
    <source>
        <strain evidence="3 4">KCTC 32990</strain>
    </source>
</reference>
<sequence>MTIVDQLERSIKLSSTPKRIVSLVPSQTELIWDLGLKKELVGITKFCVHPVSLRKEKAVVGGTKQVHFDKIKALRPDIILCNKEENDRFMVKELEKIAPVHVSDVQNLDDTMNLIQQYGEIFDTVENASSLLENISDAVRRLKDQIRTRPVKKVAYFIWKDPWMLAGKTTFINHLLSINKFENVATEDRYPEVVLNEFLRTAKPELILLSSEPFPFSKKHIRELSEKTDIPVELVDGEYFSWYGSRLLKAFDYFENLRY</sequence>
<dbReference type="RefSeq" id="WP_164029035.1">
    <property type="nucleotide sequence ID" value="NZ_JAABOQ010000001.1"/>
</dbReference>
<evidence type="ECO:0000313" key="3">
    <source>
        <dbReference type="EMBL" id="NER15766.1"/>
    </source>
</evidence>
<evidence type="ECO:0000313" key="4">
    <source>
        <dbReference type="Proteomes" id="UP000474296"/>
    </source>
</evidence>
<feature type="domain" description="Fe/B12 periplasmic-binding" evidence="2">
    <location>
        <begin position="19"/>
        <end position="259"/>
    </location>
</feature>
<dbReference type="AlphaFoldDB" id="A0A6M0CD84"/>